<keyword evidence="5" id="KW-1185">Reference proteome</keyword>
<reference evidence="5" key="1">
    <citation type="journal article" date="2019" name="Int. J. Syst. Evol. Microbiol.">
        <title>The Global Catalogue of Microorganisms (GCM) 10K type strain sequencing project: providing services to taxonomists for standard genome sequencing and annotation.</title>
        <authorList>
            <consortium name="The Broad Institute Genomics Platform"/>
            <consortium name="The Broad Institute Genome Sequencing Center for Infectious Disease"/>
            <person name="Wu L."/>
            <person name="Ma J."/>
        </authorList>
    </citation>
    <scope>NUCLEOTIDE SEQUENCE [LARGE SCALE GENOMIC DNA]</scope>
    <source>
        <strain evidence="5">JCM 17458</strain>
    </source>
</reference>
<feature type="domain" description="Alpha/beta hydrolase fold-3" evidence="3">
    <location>
        <begin position="64"/>
        <end position="271"/>
    </location>
</feature>
<feature type="compositionally biased region" description="Polar residues" evidence="2">
    <location>
        <begin position="319"/>
        <end position="333"/>
    </location>
</feature>
<gene>
    <name evidence="4" type="ORF">GCM10022261_13030</name>
</gene>
<evidence type="ECO:0000256" key="1">
    <source>
        <dbReference type="ARBA" id="ARBA00022801"/>
    </source>
</evidence>
<accession>A0ABP8EIJ9</accession>
<dbReference type="Gene3D" id="3.40.50.1820">
    <property type="entry name" value="alpha/beta hydrolase"/>
    <property type="match status" value="1"/>
</dbReference>
<dbReference type="PANTHER" id="PTHR48081:SF8">
    <property type="entry name" value="ALPHA_BETA HYDROLASE FOLD-3 DOMAIN-CONTAINING PROTEIN-RELATED"/>
    <property type="match status" value="1"/>
</dbReference>
<keyword evidence="1" id="KW-0378">Hydrolase</keyword>
<evidence type="ECO:0000313" key="4">
    <source>
        <dbReference type="EMBL" id="GAA4283772.1"/>
    </source>
</evidence>
<dbReference type="SUPFAM" id="SSF53474">
    <property type="entry name" value="alpha/beta-Hydrolases"/>
    <property type="match status" value="1"/>
</dbReference>
<name>A0ABP8EIJ9_9MICO</name>
<feature type="region of interest" description="Disordered" evidence="2">
    <location>
        <begin position="299"/>
        <end position="333"/>
    </location>
</feature>
<dbReference type="PANTHER" id="PTHR48081">
    <property type="entry name" value="AB HYDROLASE SUPERFAMILY PROTEIN C4A8.06C"/>
    <property type="match status" value="1"/>
</dbReference>
<evidence type="ECO:0000259" key="3">
    <source>
        <dbReference type="Pfam" id="PF07859"/>
    </source>
</evidence>
<proteinExistence type="predicted"/>
<dbReference type="InterPro" id="IPR013094">
    <property type="entry name" value="AB_hydrolase_3"/>
</dbReference>
<evidence type="ECO:0000313" key="5">
    <source>
        <dbReference type="Proteomes" id="UP001501586"/>
    </source>
</evidence>
<protein>
    <recommendedName>
        <fullName evidence="3">Alpha/beta hydrolase fold-3 domain-containing protein</fullName>
    </recommendedName>
</protein>
<dbReference type="InterPro" id="IPR029058">
    <property type="entry name" value="AB_hydrolase_fold"/>
</dbReference>
<dbReference type="InterPro" id="IPR050300">
    <property type="entry name" value="GDXG_lipolytic_enzyme"/>
</dbReference>
<dbReference type="EMBL" id="BAABAZ010000004">
    <property type="protein sequence ID" value="GAA4283772.1"/>
    <property type="molecule type" value="Genomic_DNA"/>
</dbReference>
<evidence type="ECO:0000256" key="2">
    <source>
        <dbReference type="SAM" id="MobiDB-lite"/>
    </source>
</evidence>
<dbReference type="Pfam" id="PF07859">
    <property type="entry name" value="Abhydrolase_3"/>
    <property type="match status" value="1"/>
</dbReference>
<feature type="compositionally biased region" description="Low complexity" evidence="2">
    <location>
        <begin position="299"/>
        <end position="309"/>
    </location>
</feature>
<sequence length="333" mass="35727">MAEARAVPVHESTPAIARMSGPAFARMSGPGPAVGSVRELELDGEGGTFRVRVLAPEAPARAILVYYHGGGWVIGDIDLQYDTLGRELVTATDSTVVMVNYRKAPEHPFPTAIEDSYTALEWVDAHRAELAPEGVPLIVGGDSAGGNIAAVMTHRARDRKGPIIDYQVLVYPVTDCDFSRPSYNAPENQLLLSRPTMEWFWNHYAPAAEDRTHPDASPLRHDDLSGLPPAFVYLAEHDPLHDEGREYAERLAQAGTEVELLVAEGQMHAFFQMINVLPGCRTGLDLIADRINALTSADSSESASPISHACANGAPTPGAASSDSAQLTKGQPA</sequence>
<organism evidence="4 5">
    <name type="scientific">Brevibacterium daeguense</name>
    <dbReference type="NCBI Taxonomy" id="909936"/>
    <lineage>
        <taxon>Bacteria</taxon>
        <taxon>Bacillati</taxon>
        <taxon>Actinomycetota</taxon>
        <taxon>Actinomycetes</taxon>
        <taxon>Micrococcales</taxon>
        <taxon>Brevibacteriaceae</taxon>
        <taxon>Brevibacterium</taxon>
    </lineage>
</organism>
<comment type="caution">
    <text evidence="4">The sequence shown here is derived from an EMBL/GenBank/DDBJ whole genome shotgun (WGS) entry which is preliminary data.</text>
</comment>
<dbReference type="Proteomes" id="UP001501586">
    <property type="component" value="Unassembled WGS sequence"/>
</dbReference>